<evidence type="ECO:0000313" key="1">
    <source>
        <dbReference type="EMBL" id="OAT17093.1"/>
    </source>
</evidence>
<comment type="caution">
    <text evidence="1">The sequence shown here is derived from an EMBL/GenBank/DDBJ whole genome shotgun (WGS) entry which is preliminary data.</text>
</comment>
<dbReference type="AlphaFoldDB" id="A0A1B7HN94"/>
<evidence type="ECO:0000313" key="2">
    <source>
        <dbReference type="Proteomes" id="UP000078504"/>
    </source>
</evidence>
<dbReference type="Proteomes" id="UP000078504">
    <property type="component" value="Unassembled WGS sequence"/>
</dbReference>
<protein>
    <submittedName>
        <fullName evidence="1">Uncharacterized protein</fullName>
    </submittedName>
</protein>
<accession>A0A1B7HN94</accession>
<organism evidence="1 2">
    <name type="scientific">Buttiauxella gaviniae ATCC 51604</name>
    <dbReference type="NCBI Taxonomy" id="1354253"/>
    <lineage>
        <taxon>Bacteria</taxon>
        <taxon>Pseudomonadati</taxon>
        <taxon>Pseudomonadota</taxon>
        <taxon>Gammaproteobacteria</taxon>
        <taxon>Enterobacterales</taxon>
        <taxon>Enterobacteriaceae</taxon>
        <taxon>Buttiauxella</taxon>
    </lineage>
</organism>
<gene>
    <name evidence="1" type="ORF">M977_04339</name>
</gene>
<dbReference type="EMBL" id="LXEP01000044">
    <property type="protein sequence ID" value="OAT17093.1"/>
    <property type="molecule type" value="Genomic_DNA"/>
</dbReference>
<sequence>MIVLVQSTFDKFPIILDQSRFLIKEMNRIQNLNMGKFNSKIEFAVVKKKKHHPIIRNFRNKKTLEISSSETVVGYLDNEGVIYNDRKQIVGNIHLPCKGISALSSDGYLIKST</sequence>
<name>A0A1B7HN94_9ENTR</name>
<proteinExistence type="predicted"/>
<reference evidence="1 2" key="1">
    <citation type="submission" date="2016-04" db="EMBL/GenBank/DDBJ databases">
        <title>ATOL: Assembling a taxonomically balanced genome-scale reconstruction of the evolutionary history of the Enterobacteriaceae.</title>
        <authorList>
            <person name="Plunkett G.III."/>
            <person name="Neeno-Eckwall E.C."/>
            <person name="Glasner J.D."/>
            <person name="Perna N.T."/>
        </authorList>
    </citation>
    <scope>NUCLEOTIDE SEQUENCE [LARGE SCALE GENOMIC DNA]</scope>
    <source>
        <strain evidence="1 2">ATCC 51604</strain>
    </source>
</reference>
<dbReference type="RefSeq" id="WP_064518824.1">
    <property type="nucleotide sequence ID" value="NZ_LXEP01000044.1"/>
</dbReference>
<dbReference type="PATRIC" id="fig|1354253.4.peg.4451"/>